<reference evidence="1 2" key="1">
    <citation type="submission" date="2019-07" db="EMBL/GenBank/DDBJ databases">
        <title>Complete genome of Crassaminicella thermophila SY095.</title>
        <authorList>
            <person name="Li X."/>
        </authorList>
    </citation>
    <scope>NUCLEOTIDE SEQUENCE [LARGE SCALE GENOMIC DNA]</scope>
    <source>
        <strain evidence="1 2">SY095</strain>
    </source>
</reference>
<keyword evidence="2" id="KW-1185">Reference proteome</keyword>
<dbReference type="Proteomes" id="UP000324646">
    <property type="component" value="Chromosome"/>
</dbReference>
<evidence type="ECO:0000313" key="1">
    <source>
        <dbReference type="EMBL" id="QEK12932.1"/>
    </source>
</evidence>
<gene>
    <name evidence="1" type="ORF">FQB35_11685</name>
</gene>
<organism evidence="1 2">
    <name type="scientific">Crassaminicella thermophila</name>
    <dbReference type="NCBI Taxonomy" id="2599308"/>
    <lineage>
        <taxon>Bacteria</taxon>
        <taxon>Bacillati</taxon>
        <taxon>Bacillota</taxon>
        <taxon>Clostridia</taxon>
        <taxon>Eubacteriales</taxon>
        <taxon>Clostridiaceae</taxon>
        <taxon>Crassaminicella</taxon>
    </lineage>
</organism>
<protein>
    <submittedName>
        <fullName evidence="1">Uncharacterized protein</fullName>
    </submittedName>
</protein>
<dbReference type="AlphaFoldDB" id="A0A5C0SG73"/>
<evidence type="ECO:0000313" key="2">
    <source>
        <dbReference type="Proteomes" id="UP000324646"/>
    </source>
</evidence>
<proteinExistence type="predicted"/>
<accession>A0A5C0SG73</accession>
<dbReference type="EMBL" id="CP042243">
    <property type="protein sequence ID" value="QEK12932.1"/>
    <property type="molecule type" value="Genomic_DNA"/>
</dbReference>
<dbReference type="OrthoDB" id="2439510at2"/>
<dbReference type="RefSeq" id="WP_148810068.1">
    <property type="nucleotide sequence ID" value="NZ_CP042243.1"/>
</dbReference>
<dbReference type="KEGG" id="crs:FQB35_11685"/>
<name>A0A5C0SG73_CRATE</name>
<sequence length="163" mass="18581">MKIISLKNEISSDTAISILKQKDSTVNVNLIEPIYYPYYRLIASVKTKIFARSFDGTLSCLIDLVNGVEAITGEECQTEQIFVDGSSILPISIENEKARKKALGCIRHTIIQKMKVLSIPKIIPVDEDFFYRPFWIIHCLSNKDNHFYVMMDGISGQYQLLDL</sequence>